<gene>
    <name evidence="1" type="ORF">BCD_1345</name>
</gene>
<reference evidence="1" key="1">
    <citation type="submission" date="2013-02" db="EMBL/GenBank/DDBJ databases">
        <title>Comparative genomics of Borrelia species.</title>
        <authorList>
            <person name="Schwan T.G."/>
            <person name="Raffel S.J."/>
            <person name="Porcella S.F."/>
        </authorList>
    </citation>
    <scope>NUCLEOTIDE SEQUENCE</scope>
    <source>
        <strain evidence="1">DOU</strain>
        <plasmid evidence="1">unnamed</plasmid>
    </source>
</reference>
<dbReference type="RefSeq" id="WP_025401347.1">
    <property type="nucleotide sequence ID" value="NZ_CP004316.1"/>
</dbReference>
<accession>W5SQT1</accession>
<sequence length="261" mass="29879">MNVIYKIIFILGVLFVCSCKQNGEQSKEVIKQDVEQPKQDIRGDFTEAYVVLLNSYNRFKSLINGPKGFSNSFFDDMKRLFDADVEQYARNNFYASLGFDAVAIDNLKHIITTFNLNKYYYDTEVGNSFVHRLRQFSLKLIVPINDLLQKNDNIGVLKDSNNMEGLKELAVMLDDVCVKWGMFVGQVKNAINEASNLTVKNAVINKLEIVNKLEIDNPNQICVDAQGIKNELCNLKHELLQRLFINIKDKVLNLVRDIGKE</sequence>
<evidence type="ECO:0000313" key="1">
    <source>
        <dbReference type="EMBL" id="AHH07411.1"/>
    </source>
</evidence>
<name>W5SQT1_9SPIR</name>
<geneLocation type="plasmid" evidence="1">
    <name>unnamed</name>
</geneLocation>
<proteinExistence type="predicted"/>
<dbReference type="Pfam" id="PF05714">
    <property type="entry name" value="PFam54_60"/>
    <property type="match status" value="1"/>
</dbReference>
<dbReference type="InterPro" id="IPR008421">
    <property type="entry name" value="Borrelia_lipoprotein_PFam54/60"/>
</dbReference>
<evidence type="ECO:0008006" key="2">
    <source>
        <dbReference type="Google" id="ProtNLM"/>
    </source>
</evidence>
<protein>
    <recommendedName>
        <fullName evidence="2">Lipoprotein</fullName>
    </recommendedName>
</protein>
<dbReference type="HOGENOM" id="CLU_076832_2_0_12"/>
<dbReference type="AlphaFoldDB" id="W5SQT1"/>
<dbReference type="PROSITE" id="PS51257">
    <property type="entry name" value="PROKAR_LIPOPROTEIN"/>
    <property type="match status" value="1"/>
</dbReference>
<dbReference type="Gene3D" id="1.10.3160.10">
    <property type="entry name" value="Bbcrasp-1"/>
    <property type="match status" value="1"/>
</dbReference>
<organism evidence="1">
    <name type="scientific">Borrelia crocidurae DOU</name>
    <dbReference type="NCBI Taxonomy" id="1293575"/>
    <lineage>
        <taxon>Bacteria</taxon>
        <taxon>Pseudomonadati</taxon>
        <taxon>Spirochaetota</taxon>
        <taxon>Spirochaetia</taxon>
        <taxon>Spirochaetales</taxon>
        <taxon>Borreliaceae</taxon>
        <taxon>Borrelia</taxon>
    </lineage>
</organism>
<dbReference type="EMBL" id="CP004316">
    <property type="protein sequence ID" value="AHH07411.1"/>
    <property type="molecule type" value="Genomic_DNA"/>
</dbReference>
<keyword evidence="1" id="KW-0614">Plasmid</keyword>